<dbReference type="AlphaFoldDB" id="A0AAJ1JGV5"/>
<dbReference type="SUPFAM" id="SSF46785">
    <property type="entry name" value="Winged helix' DNA-binding domain"/>
    <property type="match status" value="1"/>
</dbReference>
<dbReference type="CDD" id="cd08422">
    <property type="entry name" value="PBP2_CrgA_like"/>
    <property type="match status" value="1"/>
</dbReference>
<gene>
    <name evidence="6" type="ORF">PZS58_16130</name>
</gene>
<dbReference type="Pfam" id="PF03466">
    <property type="entry name" value="LysR_substrate"/>
    <property type="match status" value="1"/>
</dbReference>
<dbReference type="PANTHER" id="PTHR30537:SF5">
    <property type="entry name" value="HTH-TYPE TRANSCRIPTIONAL ACTIVATOR TTDR-RELATED"/>
    <property type="match status" value="1"/>
</dbReference>
<dbReference type="Gene3D" id="1.10.10.10">
    <property type="entry name" value="Winged helix-like DNA-binding domain superfamily/Winged helix DNA-binding domain"/>
    <property type="match status" value="1"/>
</dbReference>
<dbReference type="RefSeq" id="WP_060561257.1">
    <property type="nucleotide sequence ID" value="NZ_AP022374.1"/>
</dbReference>
<evidence type="ECO:0000256" key="1">
    <source>
        <dbReference type="ARBA" id="ARBA00009437"/>
    </source>
</evidence>
<proteinExistence type="inferred from homology"/>
<dbReference type="InterPro" id="IPR036390">
    <property type="entry name" value="WH_DNA-bd_sf"/>
</dbReference>
<dbReference type="Pfam" id="PF00126">
    <property type="entry name" value="HTH_1"/>
    <property type="match status" value="1"/>
</dbReference>
<organism evidence="6 7">
    <name type="scientific">Providencia stuartii</name>
    <dbReference type="NCBI Taxonomy" id="588"/>
    <lineage>
        <taxon>Bacteria</taxon>
        <taxon>Pseudomonadati</taxon>
        <taxon>Pseudomonadota</taxon>
        <taxon>Gammaproteobacteria</taxon>
        <taxon>Enterobacterales</taxon>
        <taxon>Morganellaceae</taxon>
        <taxon>Providencia</taxon>
    </lineage>
</organism>
<keyword evidence="4" id="KW-0804">Transcription</keyword>
<dbReference type="Proteomes" id="UP001163056">
    <property type="component" value="Unassembled WGS sequence"/>
</dbReference>
<comment type="caution">
    <text evidence="6">The sequence shown here is derived from an EMBL/GenBank/DDBJ whole genome shotgun (WGS) entry which is preliminary data.</text>
</comment>
<dbReference type="GO" id="GO:0006351">
    <property type="term" value="P:DNA-templated transcription"/>
    <property type="evidence" value="ECO:0007669"/>
    <property type="project" value="TreeGrafter"/>
</dbReference>
<name>A0AAJ1JGV5_PROST</name>
<protein>
    <submittedName>
        <fullName evidence="6">LysR family transcriptional regulator</fullName>
    </submittedName>
</protein>
<dbReference type="FunFam" id="1.10.10.10:FF:000001">
    <property type="entry name" value="LysR family transcriptional regulator"/>
    <property type="match status" value="1"/>
</dbReference>
<dbReference type="SUPFAM" id="SSF53850">
    <property type="entry name" value="Periplasmic binding protein-like II"/>
    <property type="match status" value="1"/>
</dbReference>
<keyword evidence="2" id="KW-0805">Transcription regulation</keyword>
<dbReference type="InterPro" id="IPR058163">
    <property type="entry name" value="LysR-type_TF_proteobact-type"/>
</dbReference>
<dbReference type="InterPro" id="IPR000847">
    <property type="entry name" value="LysR_HTH_N"/>
</dbReference>
<evidence type="ECO:0000259" key="5">
    <source>
        <dbReference type="PROSITE" id="PS50931"/>
    </source>
</evidence>
<keyword evidence="3" id="KW-0238">DNA-binding</keyword>
<dbReference type="PROSITE" id="PS50931">
    <property type="entry name" value="HTH_LYSR"/>
    <property type="match status" value="1"/>
</dbReference>
<dbReference type="PANTHER" id="PTHR30537">
    <property type="entry name" value="HTH-TYPE TRANSCRIPTIONAL REGULATOR"/>
    <property type="match status" value="1"/>
</dbReference>
<sequence length="304" mass="34565">MYGIENLTSMGIFACVVECLSFTDAAKLLGMSKSSVSREISTLEIRLGESLLKRTTRKIEITEFGLNYYQYCFKILNELKESESFVKGYYEKPAGTIAMLAPTTFGIQCVVPTLNSFLSHNIHAKIDLDLSDKIIDIKNSSYDIAIHVSQDTPLHEHCKFIGSIQWGLYATPRYIAQIKKINAPSDLPTRDFLLFRGIARTLSLSFKREKQRVDISVQSRFRSNNSIALMSMALSDFGIAYLPNYVASEYLALGKLERILPNWSMDEYKIWLLLKTKDTLTSSVKNFTSELQKCITKDRVKDNQ</sequence>
<dbReference type="GO" id="GO:0043565">
    <property type="term" value="F:sequence-specific DNA binding"/>
    <property type="evidence" value="ECO:0007669"/>
    <property type="project" value="TreeGrafter"/>
</dbReference>
<dbReference type="InterPro" id="IPR005119">
    <property type="entry name" value="LysR_subst-bd"/>
</dbReference>
<evidence type="ECO:0000313" key="6">
    <source>
        <dbReference type="EMBL" id="MDE8771021.1"/>
    </source>
</evidence>
<dbReference type="InterPro" id="IPR036388">
    <property type="entry name" value="WH-like_DNA-bd_sf"/>
</dbReference>
<reference evidence="6 7" key="1">
    <citation type="submission" date="2023-03" db="EMBL/GenBank/DDBJ databases">
        <title>WGS of NDM-producing Providencia thailandensis from Ukrainian patients.</title>
        <authorList>
            <person name="Zabicka D."/>
            <person name="Izdebski R."/>
            <person name="Urbanowicz P."/>
            <person name="Biedrzycka M."/>
            <person name="Guzek A."/>
            <person name="Gniadkowski M."/>
        </authorList>
    </citation>
    <scope>NUCLEOTIDE SEQUENCE [LARGE SCALE GENOMIC DNA]</scope>
    <source>
        <strain evidence="6 7">8015-22</strain>
    </source>
</reference>
<evidence type="ECO:0000256" key="4">
    <source>
        <dbReference type="ARBA" id="ARBA00023163"/>
    </source>
</evidence>
<dbReference type="GO" id="GO:0003700">
    <property type="term" value="F:DNA-binding transcription factor activity"/>
    <property type="evidence" value="ECO:0007669"/>
    <property type="project" value="InterPro"/>
</dbReference>
<feature type="domain" description="HTH lysR-type" evidence="5">
    <location>
        <begin position="5"/>
        <end position="62"/>
    </location>
</feature>
<evidence type="ECO:0000256" key="3">
    <source>
        <dbReference type="ARBA" id="ARBA00023125"/>
    </source>
</evidence>
<dbReference type="EMBL" id="JAREJI010000013">
    <property type="protein sequence ID" value="MDE8771021.1"/>
    <property type="molecule type" value="Genomic_DNA"/>
</dbReference>
<dbReference type="Gene3D" id="3.40.190.290">
    <property type="match status" value="1"/>
</dbReference>
<evidence type="ECO:0000256" key="2">
    <source>
        <dbReference type="ARBA" id="ARBA00023015"/>
    </source>
</evidence>
<accession>A0AAJ1JGV5</accession>
<evidence type="ECO:0000313" key="7">
    <source>
        <dbReference type="Proteomes" id="UP001163056"/>
    </source>
</evidence>
<comment type="similarity">
    <text evidence="1">Belongs to the LysR transcriptional regulatory family.</text>
</comment>